<feature type="domain" description="RDR1/2-like PH-like" evidence="1">
    <location>
        <begin position="101"/>
        <end position="172"/>
    </location>
</feature>
<evidence type="ECO:0000259" key="2">
    <source>
        <dbReference type="Pfam" id="PF26250"/>
    </source>
</evidence>
<evidence type="ECO:0000313" key="3">
    <source>
        <dbReference type="EMBL" id="CAK9144935.1"/>
    </source>
</evidence>
<accession>A0ABC8RIX8</accession>
<proteinExistence type="predicted"/>
<dbReference type="AlphaFoldDB" id="A0ABC8RIX8"/>
<organism evidence="3 4">
    <name type="scientific">Ilex paraguariensis</name>
    <name type="common">yerba mate</name>
    <dbReference type="NCBI Taxonomy" id="185542"/>
    <lineage>
        <taxon>Eukaryota</taxon>
        <taxon>Viridiplantae</taxon>
        <taxon>Streptophyta</taxon>
        <taxon>Embryophyta</taxon>
        <taxon>Tracheophyta</taxon>
        <taxon>Spermatophyta</taxon>
        <taxon>Magnoliopsida</taxon>
        <taxon>eudicotyledons</taxon>
        <taxon>Gunneridae</taxon>
        <taxon>Pentapetalae</taxon>
        <taxon>asterids</taxon>
        <taxon>campanulids</taxon>
        <taxon>Aquifoliales</taxon>
        <taxon>Aquifoliaceae</taxon>
        <taxon>Ilex</taxon>
    </lineage>
</organism>
<dbReference type="EMBL" id="CAUOFW020001443">
    <property type="protein sequence ID" value="CAK9144935.1"/>
    <property type="molecule type" value="Genomic_DNA"/>
</dbReference>
<gene>
    <name evidence="3" type="ORF">ILEXP_LOCUS12718</name>
</gene>
<dbReference type="Proteomes" id="UP001642360">
    <property type="component" value="Unassembled WGS sequence"/>
</dbReference>
<dbReference type="Pfam" id="PF24823">
    <property type="entry name" value="PH_RDR2"/>
    <property type="match status" value="1"/>
</dbReference>
<sequence>MGKTIQVYGFPSLVPAARVKKFIEDRTGKGTVYALEVRVAKKKARAYAKVQFTNNKSANYIISLANQGLWYESSYLKAWKTGHDIIPKPRTYVHCMEQVTLLFGCQTSRENFSVLWKKANVFVKLGIGLKKMYFFLSHLDVGYKLELSYENIWQVELHCSRDQTAKFLLIQVCSINFHQYGHIGSSTPSKVC</sequence>
<dbReference type="Pfam" id="PF26250">
    <property type="entry name" value="RRM_RdRP1_2"/>
    <property type="match status" value="1"/>
</dbReference>
<name>A0ABC8RIX8_9AQUA</name>
<evidence type="ECO:0008006" key="5">
    <source>
        <dbReference type="Google" id="ProtNLM"/>
    </source>
</evidence>
<dbReference type="InterPro" id="IPR057590">
    <property type="entry name" value="PH_RDR1/2-like"/>
</dbReference>
<reference evidence="3 4" key="1">
    <citation type="submission" date="2024-02" db="EMBL/GenBank/DDBJ databases">
        <authorList>
            <person name="Vignale AGUSTIN F."/>
            <person name="Sosa J E."/>
            <person name="Modenutti C."/>
        </authorList>
    </citation>
    <scope>NUCLEOTIDE SEQUENCE [LARGE SCALE GENOMIC DNA]</scope>
</reference>
<protein>
    <recommendedName>
        <fullName evidence="5">RNA-directed RNA polymerase</fullName>
    </recommendedName>
</protein>
<keyword evidence="4" id="KW-1185">Reference proteome</keyword>
<evidence type="ECO:0000313" key="4">
    <source>
        <dbReference type="Proteomes" id="UP001642360"/>
    </source>
</evidence>
<feature type="domain" description="RDR1/2-like RRM" evidence="2">
    <location>
        <begin position="4"/>
        <end position="80"/>
    </location>
</feature>
<dbReference type="InterPro" id="IPR058763">
    <property type="entry name" value="RRM_RDR1/2-like"/>
</dbReference>
<evidence type="ECO:0000259" key="1">
    <source>
        <dbReference type="Pfam" id="PF24823"/>
    </source>
</evidence>
<comment type="caution">
    <text evidence="3">The sequence shown here is derived from an EMBL/GenBank/DDBJ whole genome shotgun (WGS) entry which is preliminary data.</text>
</comment>